<feature type="domain" description="Reticulon" evidence="8">
    <location>
        <begin position="100"/>
        <end position="211"/>
    </location>
</feature>
<proteinExistence type="predicted"/>
<organism evidence="9 10">
    <name type="scientific">Chrysochromulina tobinii</name>
    <dbReference type="NCBI Taxonomy" id="1460289"/>
    <lineage>
        <taxon>Eukaryota</taxon>
        <taxon>Haptista</taxon>
        <taxon>Haptophyta</taxon>
        <taxon>Prymnesiophyceae</taxon>
        <taxon>Prymnesiales</taxon>
        <taxon>Chrysochromulinaceae</taxon>
        <taxon>Chrysochromulina</taxon>
    </lineage>
</organism>
<evidence type="ECO:0000256" key="3">
    <source>
        <dbReference type="ARBA" id="ARBA00022824"/>
    </source>
</evidence>
<dbReference type="AlphaFoldDB" id="A0A0M0J9C3"/>
<accession>A0A0M0J9C3</accession>
<protein>
    <recommendedName>
        <fullName evidence="8">Reticulon domain-containing protein</fullName>
    </recommendedName>
</protein>
<dbReference type="EMBL" id="JWZX01003222">
    <property type="protein sequence ID" value="KOO23075.1"/>
    <property type="molecule type" value="Genomic_DNA"/>
</dbReference>
<evidence type="ECO:0000313" key="10">
    <source>
        <dbReference type="Proteomes" id="UP000037460"/>
    </source>
</evidence>
<feature type="transmembrane region" description="Helical" evidence="7">
    <location>
        <begin position="257"/>
        <end position="276"/>
    </location>
</feature>
<keyword evidence="2 7" id="KW-0812">Transmembrane</keyword>
<evidence type="ECO:0000256" key="7">
    <source>
        <dbReference type="SAM" id="Phobius"/>
    </source>
</evidence>
<keyword evidence="3" id="KW-0256">Endoplasmic reticulum</keyword>
<evidence type="ECO:0000259" key="8">
    <source>
        <dbReference type="Pfam" id="PF02453"/>
    </source>
</evidence>
<dbReference type="GO" id="GO:0005789">
    <property type="term" value="C:endoplasmic reticulum membrane"/>
    <property type="evidence" value="ECO:0007669"/>
    <property type="project" value="UniProtKB-SubCell"/>
</dbReference>
<comment type="caution">
    <text evidence="9">The sequence shown here is derived from an EMBL/GenBank/DDBJ whole genome shotgun (WGS) entry which is preliminary data.</text>
</comment>
<evidence type="ECO:0000256" key="2">
    <source>
        <dbReference type="ARBA" id="ARBA00022692"/>
    </source>
</evidence>
<sequence length="336" mass="36119">MLSDRTNTLGAGMGHLSKLEEPPEEPDYGLEPVEPPPPPTPSEEPAPPTAPARYGHSQCAEEAPVDTAHLPSAGMASAQLAKVKVWASMARDSDVTIPMALAWTTYLLSFTSFSFLSPLLWVGVWAIFGFSARSAFGTPTTKRAPFTEHDVESFVPQMVRAINLALEAYQDVIEAHDPKKALAVAVSFAVTSQLLAYISAPLLLFAAVNVACGYHLLCQNETAYFALSEGALAARNAALQLSTVQTMRSHASKLWELWILVAFAALSIWAYCLSWSAKLVTLGFGLLALNASGSLSGPEVKYQMKQVKKTARRMTLCAGEMFLKATTPPSKGSKAL</sequence>
<feature type="region of interest" description="Disordered" evidence="6">
    <location>
        <begin position="1"/>
        <end position="61"/>
    </location>
</feature>
<evidence type="ECO:0000256" key="5">
    <source>
        <dbReference type="ARBA" id="ARBA00023136"/>
    </source>
</evidence>
<dbReference type="Proteomes" id="UP000037460">
    <property type="component" value="Unassembled WGS sequence"/>
</dbReference>
<keyword evidence="5 7" id="KW-0472">Membrane</keyword>
<keyword evidence="4 7" id="KW-1133">Transmembrane helix</keyword>
<feature type="transmembrane region" description="Helical" evidence="7">
    <location>
        <begin position="106"/>
        <end position="128"/>
    </location>
</feature>
<feature type="transmembrane region" description="Helical" evidence="7">
    <location>
        <begin position="194"/>
        <end position="217"/>
    </location>
</feature>
<gene>
    <name evidence="9" type="ORF">Ctob_008946</name>
</gene>
<keyword evidence="10" id="KW-1185">Reference proteome</keyword>
<evidence type="ECO:0000256" key="6">
    <source>
        <dbReference type="SAM" id="MobiDB-lite"/>
    </source>
</evidence>
<dbReference type="Pfam" id="PF02453">
    <property type="entry name" value="Reticulon"/>
    <property type="match status" value="1"/>
</dbReference>
<feature type="compositionally biased region" description="Pro residues" evidence="6">
    <location>
        <begin position="33"/>
        <end position="50"/>
    </location>
</feature>
<reference evidence="10" key="1">
    <citation type="journal article" date="2015" name="PLoS Genet.">
        <title>Genome Sequence and Transcriptome Analyses of Chrysochromulina tobin: Metabolic Tools for Enhanced Algal Fitness in the Prominent Order Prymnesiales (Haptophyceae).</title>
        <authorList>
            <person name="Hovde B.T."/>
            <person name="Deodato C.R."/>
            <person name="Hunsperger H.M."/>
            <person name="Ryken S.A."/>
            <person name="Yost W."/>
            <person name="Jha R.K."/>
            <person name="Patterson J."/>
            <person name="Monnat R.J. Jr."/>
            <person name="Barlow S.B."/>
            <person name="Starkenburg S.R."/>
            <person name="Cattolico R.A."/>
        </authorList>
    </citation>
    <scope>NUCLEOTIDE SEQUENCE</scope>
    <source>
        <strain evidence="10">CCMP291</strain>
    </source>
</reference>
<comment type="subcellular location">
    <subcellularLocation>
        <location evidence="1">Endoplasmic reticulum membrane</location>
        <topology evidence="1">Multi-pass membrane protein</topology>
    </subcellularLocation>
</comment>
<evidence type="ECO:0000313" key="9">
    <source>
        <dbReference type="EMBL" id="KOO23075.1"/>
    </source>
</evidence>
<evidence type="ECO:0000256" key="4">
    <source>
        <dbReference type="ARBA" id="ARBA00022989"/>
    </source>
</evidence>
<dbReference type="InterPro" id="IPR003388">
    <property type="entry name" value="Reticulon"/>
</dbReference>
<evidence type="ECO:0000256" key="1">
    <source>
        <dbReference type="ARBA" id="ARBA00004477"/>
    </source>
</evidence>
<name>A0A0M0J9C3_9EUKA</name>